<gene>
    <name evidence="2" type="ORF">GCM10009858_20240</name>
</gene>
<evidence type="ECO:0000256" key="1">
    <source>
        <dbReference type="SAM" id="Phobius"/>
    </source>
</evidence>
<evidence type="ECO:0000313" key="2">
    <source>
        <dbReference type="EMBL" id="GAA2482368.1"/>
    </source>
</evidence>
<dbReference type="EMBL" id="BAAARE010000008">
    <property type="protein sequence ID" value="GAA2482368.1"/>
    <property type="molecule type" value="Genomic_DNA"/>
</dbReference>
<keyword evidence="1" id="KW-0472">Membrane</keyword>
<feature type="transmembrane region" description="Helical" evidence="1">
    <location>
        <begin position="46"/>
        <end position="68"/>
    </location>
</feature>
<protein>
    <submittedName>
        <fullName evidence="2">Uncharacterized protein</fullName>
    </submittedName>
</protein>
<proteinExistence type="predicted"/>
<dbReference type="Proteomes" id="UP001500730">
    <property type="component" value="Unassembled WGS sequence"/>
</dbReference>
<evidence type="ECO:0000313" key="3">
    <source>
        <dbReference type="Proteomes" id="UP001500730"/>
    </source>
</evidence>
<organism evidence="2 3">
    <name type="scientific">Terrabacter carboxydivorans</name>
    <dbReference type="NCBI Taxonomy" id="619730"/>
    <lineage>
        <taxon>Bacteria</taxon>
        <taxon>Bacillati</taxon>
        <taxon>Actinomycetota</taxon>
        <taxon>Actinomycetes</taxon>
        <taxon>Micrococcales</taxon>
        <taxon>Intrasporangiaceae</taxon>
        <taxon>Terrabacter</taxon>
    </lineage>
</organism>
<keyword evidence="1" id="KW-0812">Transmembrane</keyword>
<dbReference type="RefSeq" id="WP_344254778.1">
    <property type="nucleotide sequence ID" value="NZ_BAAARE010000008.1"/>
</dbReference>
<sequence>MTQTVGPVPAVGARRRPLRRWATFVVLLAGLVLLATWTQGWDFATAPLWSTLVLASLVAAAGAAATFVPQQGESALSRLGGSCATVDAVATVASVGVALSSARDGGTASLALVLAGFALARRATTPQGCGPDC</sequence>
<keyword evidence="1" id="KW-1133">Transmembrane helix</keyword>
<keyword evidence="3" id="KW-1185">Reference proteome</keyword>
<accession>A0ABN3LGW1</accession>
<name>A0ABN3LGW1_9MICO</name>
<comment type="caution">
    <text evidence="2">The sequence shown here is derived from an EMBL/GenBank/DDBJ whole genome shotgun (WGS) entry which is preliminary data.</text>
</comment>
<feature type="transmembrane region" description="Helical" evidence="1">
    <location>
        <begin position="21"/>
        <end position="40"/>
    </location>
</feature>
<reference evidence="3" key="1">
    <citation type="journal article" date="2019" name="Int. J. Syst. Evol. Microbiol.">
        <title>The Global Catalogue of Microorganisms (GCM) 10K type strain sequencing project: providing services to taxonomists for standard genome sequencing and annotation.</title>
        <authorList>
            <consortium name="The Broad Institute Genomics Platform"/>
            <consortium name="The Broad Institute Genome Sequencing Center for Infectious Disease"/>
            <person name="Wu L."/>
            <person name="Ma J."/>
        </authorList>
    </citation>
    <scope>NUCLEOTIDE SEQUENCE [LARGE SCALE GENOMIC DNA]</scope>
    <source>
        <strain evidence="3">JCM 16259</strain>
    </source>
</reference>